<keyword evidence="1" id="KW-0812">Transmembrane</keyword>
<evidence type="ECO:0000256" key="1">
    <source>
        <dbReference type="SAM" id="Phobius"/>
    </source>
</evidence>
<organism evidence="2 3">
    <name type="scientific">Dendrothele bispora (strain CBS 962.96)</name>
    <dbReference type="NCBI Taxonomy" id="1314807"/>
    <lineage>
        <taxon>Eukaryota</taxon>
        <taxon>Fungi</taxon>
        <taxon>Dikarya</taxon>
        <taxon>Basidiomycota</taxon>
        <taxon>Agaricomycotina</taxon>
        <taxon>Agaricomycetes</taxon>
        <taxon>Agaricomycetidae</taxon>
        <taxon>Agaricales</taxon>
        <taxon>Agaricales incertae sedis</taxon>
        <taxon>Dendrothele</taxon>
    </lineage>
</organism>
<dbReference type="Proteomes" id="UP000297245">
    <property type="component" value="Unassembled WGS sequence"/>
</dbReference>
<evidence type="ECO:0000313" key="3">
    <source>
        <dbReference type="Proteomes" id="UP000297245"/>
    </source>
</evidence>
<accession>A0A4S8LQG8</accession>
<sequence>MYHVFFVDGMNGLGFMSLVLASRYLYLCLYQVNLMLRSIATAFFEAGKFK</sequence>
<dbReference type="EMBL" id="ML179302">
    <property type="protein sequence ID" value="THU91594.1"/>
    <property type="molecule type" value="Genomic_DNA"/>
</dbReference>
<proteinExistence type="predicted"/>
<feature type="transmembrane region" description="Helical" evidence="1">
    <location>
        <begin position="12"/>
        <end position="30"/>
    </location>
</feature>
<protein>
    <submittedName>
        <fullName evidence="2">Uncharacterized protein</fullName>
    </submittedName>
</protein>
<dbReference type="AlphaFoldDB" id="A0A4S8LQG8"/>
<keyword evidence="1" id="KW-1133">Transmembrane helix</keyword>
<name>A0A4S8LQG8_DENBC</name>
<evidence type="ECO:0000313" key="2">
    <source>
        <dbReference type="EMBL" id="THU91594.1"/>
    </source>
</evidence>
<gene>
    <name evidence="2" type="ORF">K435DRAFT_228270</name>
</gene>
<keyword evidence="3" id="KW-1185">Reference proteome</keyword>
<keyword evidence="1" id="KW-0472">Membrane</keyword>
<reference evidence="2 3" key="1">
    <citation type="journal article" date="2019" name="Nat. Ecol. Evol.">
        <title>Megaphylogeny resolves global patterns of mushroom evolution.</title>
        <authorList>
            <person name="Varga T."/>
            <person name="Krizsan K."/>
            <person name="Foldi C."/>
            <person name="Dima B."/>
            <person name="Sanchez-Garcia M."/>
            <person name="Sanchez-Ramirez S."/>
            <person name="Szollosi G.J."/>
            <person name="Szarkandi J.G."/>
            <person name="Papp V."/>
            <person name="Albert L."/>
            <person name="Andreopoulos W."/>
            <person name="Angelini C."/>
            <person name="Antonin V."/>
            <person name="Barry K.W."/>
            <person name="Bougher N.L."/>
            <person name="Buchanan P."/>
            <person name="Buyck B."/>
            <person name="Bense V."/>
            <person name="Catcheside P."/>
            <person name="Chovatia M."/>
            <person name="Cooper J."/>
            <person name="Damon W."/>
            <person name="Desjardin D."/>
            <person name="Finy P."/>
            <person name="Geml J."/>
            <person name="Haridas S."/>
            <person name="Hughes K."/>
            <person name="Justo A."/>
            <person name="Karasinski D."/>
            <person name="Kautmanova I."/>
            <person name="Kiss B."/>
            <person name="Kocsube S."/>
            <person name="Kotiranta H."/>
            <person name="LaButti K.M."/>
            <person name="Lechner B.E."/>
            <person name="Liimatainen K."/>
            <person name="Lipzen A."/>
            <person name="Lukacs Z."/>
            <person name="Mihaltcheva S."/>
            <person name="Morgado L.N."/>
            <person name="Niskanen T."/>
            <person name="Noordeloos M.E."/>
            <person name="Ohm R.A."/>
            <person name="Ortiz-Santana B."/>
            <person name="Ovrebo C."/>
            <person name="Racz N."/>
            <person name="Riley R."/>
            <person name="Savchenko A."/>
            <person name="Shiryaev A."/>
            <person name="Soop K."/>
            <person name="Spirin V."/>
            <person name="Szebenyi C."/>
            <person name="Tomsovsky M."/>
            <person name="Tulloss R.E."/>
            <person name="Uehling J."/>
            <person name="Grigoriev I.V."/>
            <person name="Vagvolgyi C."/>
            <person name="Papp T."/>
            <person name="Martin F.M."/>
            <person name="Miettinen O."/>
            <person name="Hibbett D.S."/>
            <person name="Nagy L.G."/>
        </authorList>
    </citation>
    <scope>NUCLEOTIDE SEQUENCE [LARGE SCALE GENOMIC DNA]</scope>
    <source>
        <strain evidence="2 3">CBS 962.96</strain>
    </source>
</reference>